<dbReference type="RefSeq" id="WP_179267072.1">
    <property type="nucleotide sequence ID" value="NZ_CP058579.1"/>
</dbReference>
<name>A0A7D5L838_9EURY</name>
<dbReference type="KEGG" id="halu:HUG12_01450"/>
<sequence length="252" mass="26624">MQADDHRRVPAVLPAPTLRSIIGVPLRLQTYRNLLYLLLAFPLGLLYFTFLAVGLSVGIGLAVTVVGVPVLLAVLATAVGLGSVERELTALLLGIDIDPPADSPLSLADDRPFLVRVKELVVGPATWKALTYLATKLVFGIASFVLITSLLVTGVALLFVPFVYDLPGVYVGVLFDRPTTVQSALAYGWSDLLVGVRGVVELTSWQVTTLPEATAVALLGVVVIVLSLNVLNGLAWLSGRYARVMLGGPAAA</sequence>
<evidence type="ECO:0000259" key="2">
    <source>
        <dbReference type="Pfam" id="PF13796"/>
    </source>
</evidence>
<evidence type="ECO:0000256" key="1">
    <source>
        <dbReference type="SAM" id="Phobius"/>
    </source>
</evidence>
<dbReference type="Pfam" id="PF13796">
    <property type="entry name" value="Sensor"/>
    <property type="match status" value="1"/>
</dbReference>
<dbReference type="GeneID" id="56036083"/>
<keyword evidence="1" id="KW-1133">Transmembrane helix</keyword>
<dbReference type="EMBL" id="CP058579">
    <property type="protein sequence ID" value="QLG60486.1"/>
    <property type="molecule type" value="Genomic_DNA"/>
</dbReference>
<dbReference type="Proteomes" id="UP000509626">
    <property type="component" value="Chromosome"/>
</dbReference>
<proteinExistence type="predicted"/>
<keyword evidence="1" id="KW-0812">Transmembrane</keyword>
<evidence type="ECO:0000313" key="4">
    <source>
        <dbReference type="Proteomes" id="UP000509626"/>
    </source>
</evidence>
<gene>
    <name evidence="3" type="ORF">HUG12_01450</name>
</gene>
<feature type="transmembrane region" description="Helical" evidence="1">
    <location>
        <begin position="215"/>
        <end position="237"/>
    </location>
</feature>
<keyword evidence="4" id="KW-1185">Reference proteome</keyword>
<feature type="transmembrane region" description="Helical" evidence="1">
    <location>
        <begin position="34"/>
        <end position="53"/>
    </location>
</feature>
<organism evidence="3 4">
    <name type="scientific">Halorarum salinum</name>
    <dbReference type="NCBI Taxonomy" id="2743089"/>
    <lineage>
        <taxon>Archaea</taxon>
        <taxon>Methanobacteriati</taxon>
        <taxon>Methanobacteriota</taxon>
        <taxon>Stenosarchaea group</taxon>
        <taxon>Halobacteria</taxon>
        <taxon>Halobacteriales</taxon>
        <taxon>Haloferacaceae</taxon>
        <taxon>Halorarum</taxon>
    </lineage>
</organism>
<evidence type="ECO:0000313" key="3">
    <source>
        <dbReference type="EMBL" id="QLG60486.1"/>
    </source>
</evidence>
<keyword evidence="1" id="KW-0472">Membrane</keyword>
<protein>
    <submittedName>
        <fullName evidence="3">Sensor domain-containing protein</fullName>
    </submittedName>
</protein>
<accession>A0A7D5L838</accession>
<feature type="transmembrane region" description="Helical" evidence="1">
    <location>
        <begin position="59"/>
        <end position="81"/>
    </location>
</feature>
<reference evidence="3 4" key="1">
    <citation type="submission" date="2020-06" db="EMBL/GenBank/DDBJ databases">
        <title>NJ-3-1, isolated from saline soil.</title>
        <authorList>
            <person name="Cui H.L."/>
            <person name="Shi X."/>
        </authorList>
    </citation>
    <scope>NUCLEOTIDE SEQUENCE [LARGE SCALE GENOMIC DNA]</scope>
    <source>
        <strain evidence="3 4">NJ-3-1</strain>
    </source>
</reference>
<dbReference type="OrthoDB" id="253413at2157"/>
<dbReference type="AlphaFoldDB" id="A0A7D5L838"/>
<feature type="domain" description="Putative sensor" evidence="2">
    <location>
        <begin position="36"/>
        <end position="246"/>
    </location>
</feature>
<feature type="transmembrane region" description="Helical" evidence="1">
    <location>
        <begin position="137"/>
        <end position="164"/>
    </location>
</feature>
<dbReference type="InterPro" id="IPR025828">
    <property type="entry name" value="Put_sensor_dom"/>
</dbReference>